<dbReference type="InterPro" id="IPR006675">
    <property type="entry name" value="HDIG_dom"/>
</dbReference>
<dbReference type="InterPro" id="IPR003607">
    <property type="entry name" value="HD/PDEase_dom"/>
</dbReference>
<gene>
    <name evidence="2" type="ORF">S12H4_12598</name>
</gene>
<dbReference type="NCBIfam" id="TIGR00277">
    <property type="entry name" value="HDIG"/>
    <property type="match status" value="1"/>
</dbReference>
<proteinExistence type="predicted"/>
<dbReference type="AlphaFoldDB" id="X1TD03"/>
<name>X1TD03_9ZZZZ</name>
<sequence length="178" mass="20561">MKNILIELIPEFNFIKDLVLKEKVLKTWEEAIKLGNWKISDLLKLPFALSIKDCPVSLIEHTRGVTQVCSESEKVLRKFYQGKIKINRDYLLVGALLHDIGKLLEYKKKEGKFVKSKLGTLLNHSFSGVILCSKQEIPEEILHIIAFHSKEGEGQRKTIESKILYHADFMNFEIFCTQ</sequence>
<dbReference type="SUPFAM" id="SSF109604">
    <property type="entry name" value="HD-domain/PDEase-like"/>
    <property type="match status" value="1"/>
</dbReference>
<dbReference type="Pfam" id="PF01966">
    <property type="entry name" value="HD"/>
    <property type="match status" value="1"/>
</dbReference>
<evidence type="ECO:0000259" key="1">
    <source>
        <dbReference type="Pfam" id="PF01966"/>
    </source>
</evidence>
<dbReference type="CDD" id="cd00077">
    <property type="entry name" value="HDc"/>
    <property type="match status" value="1"/>
</dbReference>
<organism evidence="2">
    <name type="scientific">marine sediment metagenome</name>
    <dbReference type="NCBI Taxonomy" id="412755"/>
    <lineage>
        <taxon>unclassified sequences</taxon>
        <taxon>metagenomes</taxon>
        <taxon>ecological metagenomes</taxon>
    </lineage>
</organism>
<dbReference type="Gene3D" id="1.10.3210.10">
    <property type="entry name" value="Hypothetical protein af1432"/>
    <property type="match status" value="1"/>
</dbReference>
<dbReference type="InterPro" id="IPR006674">
    <property type="entry name" value="HD_domain"/>
</dbReference>
<feature type="domain" description="HD" evidence="1">
    <location>
        <begin position="59"/>
        <end position="168"/>
    </location>
</feature>
<reference evidence="2" key="1">
    <citation type="journal article" date="2014" name="Front. Microbiol.">
        <title>High frequency of phylogenetically diverse reductive dehalogenase-homologous genes in deep subseafloor sedimentary metagenomes.</title>
        <authorList>
            <person name="Kawai M."/>
            <person name="Futagami T."/>
            <person name="Toyoda A."/>
            <person name="Takaki Y."/>
            <person name="Nishi S."/>
            <person name="Hori S."/>
            <person name="Arai W."/>
            <person name="Tsubouchi T."/>
            <person name="Morono Y."/>
            <person name="Uchiyama I."/>
            <person name="Ito T."/>
            <person name="Fujiyama A."/>
            <person name="Inagaki F."/>
            <person name="Takami H."/>
        </authorList>
    </citation>
    <scope>NUCLEOTIDE SEQUENCE</scope>
    <source>
        <strain evidence="2">Expedition CK06-06</strain>
    </source>
</reference>
<protein>
    <recommendedName>
        <fullName evidence="1">HD domain-containing protein</fullName>
    </recommendedName>
</protein>
<evidence type="ECO:0000313" key="2">
    <source>
        <dbReference type="EMBL" id="GAI85450.1"/>
    </source>
</evidence>
<comment type="caution">
    <text evidence="2">The sequence shown here is derived from an EMBL/GenBank/DDBJ whole genome shotgun (WGS) entry which is preliminary data.</text>
</comment>
<accession>X1TD03</accession>
<dbReference type="EMBL" id="BARW01006022">
    <property type="protein sequence ID" value="GAI85450.1"/>
    <property type="molecule type" value="Genomic_DNA"/>
</dbReference>